<dbReference type="Proteomes" id="UP000321085">
    <property type="component" value="Unassembled WGS sequence"/>
</dbReference>
<keyword evidence="2" id="KW-1133">Transmembrane helix</keyword>
<keyword evidence="1" id="KW-0175">Coiled coil</keyword>
<dbReference type="AlphaFoldDB" id="A0A512BVP1"/>
<evidence type="ECO:0008006" key="5">
    <source>
        <dbReference type="Google" id="ProtNLM"/>
    </source>
</evidence>
<dbReference type="EMBL" id="BJYU01000052">
    <property type="protein sequence ID" value="GEO15995.1"/>
    <property type="molecule type" value="Genomic_DNA"/>
</dbReference>
<evidence type="ECO:0000313" key="3">
    <source>
        <dbReference type="EMBL" id="GEO15995.1"/>
    </source>
</evidence>
<accession>A0A512BVP1</accession>
<reference evidence="3 4" key="1">
    <citation type="submission" date="2019-07" db="EMBL/GenBank/DDBJ databases">
        <title>Whole genome shotgun sequence of Microvirga aerophila NBRC 106136.</title>
        <authorList>
            <person name="Hosoyama A."/>
            <person name="Uohara A."/>
            <person name="Ohji S."/>
            <person name="Ichikawa N."/>
        </authorList>
    </citation>
    <scope>NUCLEOTIDE SEQUENCE [LARGE SCALE GENOMIC DNA]</scope>
    <source>
        <strain evidence="3 4">NBRC 106136</strain>
    </source>
</reference>
<evidence type="ECO:0000313" key="4">
    <source>
        <dbReference type="Proteomes" id="UP000321085"/>
    </source>
</evidence>
<sequence length="381" mass="41454">MSRTNQKQITRGKMQNATTLVGAIWHQYQGLPIETQFMLAMIVGLIAVFQWNFNSKTVTYGPTILTTTGIFATFLGIAIGLSHFNTTNIQASVPELLTGLKTAFWASVLGVGGALSLKFRDFFLGVRKASGDTPAPDEITAADLANHLISIQRALAGSEEGSLISQLKLSRQDANDRLDALKAAQVEALAKLSEMGSKALVEALRDVIKDFNAKISEQFGDNFKELNTAVARLLTWQDQYKEYMETTAQRLDATSSLMTKATSDYSHLVEKSGAFTKVAEDLGRLLAALETEKQQLITVSDQLAKLLQAASGSLPEVEKKVLELASQLTSAVNENQKTLGTALTENATAIRNSIQATHQDLSTAHSEYNRQIAELVAKTKE</sequence>
<comment type="caution">
    <text evidence="3">The sequence shown here is derived from an EMBL/GenBank/DDBJ whole genome shotgun (WGS) entry which is preliminary data.</text>
</comment>
<keyword evidence="2" id="KW-0812">Transmembrane</keyword>
<gene>
    <name evidence="3" type="ORF">MAE02_36910</name>
</gene>
<feature type="transmembrane region" description="Helical" evidence="2">
    <location>
        <begin position="35"/>
        <end position="53"/>
    </location>
</feature>
<name>A0A512BVP1_9HYPH</name>
<keyword evidence="4" id="KW-1185">Reference proteome</keyword>
<proteinExistence type="predicted"/>
<evidence type="ECO:0000256" key="1">
    <source>
        <dbReference type="SAM" id="Coils"/>
    </source>
</evidence>
<feature type="coiled-coil region" evidence="1">
    <location>
        <begin position="164"/>
        <end position="191"/>
    </location>
</feature>
<protein>
    <recommendedName>
        <fullName evidence="5">MotA/TolQ/ExbB proton channel domain-containing protein</fullName>
    </recommendedName>
</protein>
<organism evidence="3 4">
    <name type="scientific">Microvirga aerophila</name>
    <dbReference type="NCBI Taxonomy" id="670291"/>
    <lineage>
        <taxon>Bacteria</taxon>
        <taxon>Pseudomonadati</taxon>
        <taxon>Pseudomonadota</taxon>
        <taxon>Alphaproteobacteria</taxon>
        <taxon>Hyphomicrobiales</taxon>
        <taxon>Methylobacteriaceae</taxon>
        <taxon>Microvirga</taxon>
    </lineage>
</organism>
<evidence type="ECO:0000256" key="2">
    <source>
        <dbReference type="SAM" id="Phobius"/>
    </source>
</evidence>
<feature type="transmembrane region" description="Helical" evidence="2">
    <location>
        <begin position="60"/>
        <end position="82"/>
    </location>
</feature>
<feature type="transmembrane region" description="Helical" evidence="2">
    <location>
        <begin position="102"/>
        <end position="119"/>
    </location>
</feature>
<keyword evidence="2" id="KW-0472">Membrane</keyword>